<comment type="caution">
    <text evidence="2">The sequence shown here is derived from an EMBL/GenBank/DDBJ whole genome shotgun (WGS) entry which is preliminary data.</text>
</comment>
<organism evidence="2 3">
    <name type="scientific">Marinifilum flexuosum</name>
    <dbReference type="NCBI Taxonomy" id="1117708"/>
    <lineage>
        <taxon>Bacteria</taxon>
        <taxon>Pseudomonadati</taxon>
        <taxon>Bacteroidota</taxon>
        <taxon>Bacteroidia</taxon>
        <taxon>Marinilabiliales</taxon>
        <taxon>Marinifilaceae</taxon>
    </lineage>
</organism>
<dbReference type="AlphaFoldDB" id="A0A419WWV4"/>
<sequence>MKKRLVKNLLFTLLSVMAINVASAQTWTNDSQTSAGNEVYVGSEYKYRVPVVGTNTYVWSISGGGTLADNGSSGGFDQATVTWTTEGTFTVTVVETTPDLCSTTNTFEVKVIANNSTITFASVDPTCATTDPKTTLSQTLSFTGGKAPWFVDYTITETDGTETDYTNVNVGTSNLFSKEFTNTPGGAAQVYKVTITGARDSYGVKPSNHDFGTDGDITVTLVVNQNPATTTIQHD</sequence>
<evidence type="ECO:0000256" key="1">
    <source>
        <dbReference type="SAM" id="SignalP"/>
    </source>
</evidence>
<feature type="signal peptide" evidence="1">
    <location>
        <begin position="1"/>
        <end position="24"/>
    </location>
</feature>
<evidence type="ECO:0000313" key="2">
    <source>
        <dbReference type="EMBL" id="RKD99963.1"/>
    </source>
</evidence>
<feature type="chain" id="PRO_5019074368" description="PKD domain-containing protein" evidence="1">
    <location>
        <begin position="25"/>
        <end position="235"/>
    </location>
</feature>
<dbReference type="EMBL" id="RAPQ01000010">
    <property type="protein sequence ID" value="RKD99963.1"/>
    <property type="molecule type" value="Genomic_DNA"/>
</dbReference>
<evidence type="ECO:0000313" key="3">
    <source>
        <dbReference type="Proteomes" id="UP000284531"/>
    </source>
</evidence>
<protein>
    <recommendedName>
        <fullName evidence="4">PKD domain-containing protein</fullName>
    </recommendedName>
</protein>
<keyword evidence="3" id="KW-1185">Reference proteome</keyword>
<gene>
    <name evidence="2" type="ORF">BXY64_2949</name>
</gene>
<reference evidence="2 3" key="1">
    <citation type="submission" date="2018-09" db="EMBL/GenBank/DDBJ databases">
        <title>Genomic Encyclopedia of Archaeal and Bacterial Type Strains, Phase II (KMG-II): from individual species to whole genera.</title>
        <authorList>
            <person name="Goeker M."/>
        </authorList>
    </citation>
    <scope>NUCLEOTIDE SEQUENCE [LARGE SCALE GENOMIC DNA]</scope>
    <source>
        <strain evidence="2 3">DSM 21950</strain>
    </source>
</reference>
<dbReference type="Proteomes" id="UP000284531">
    <property type="component" value="Unassembled WGS sequence"/>
</dbReference>
<keyword evidence="1" id="KW-0732">Signal</keyword>
<evidence type="ECO:0008006" key="4">
    <source>
        <dbReference type="Google" id="ProtNLM"/>
    </source>
</evidence>
<accession>A0A419WWV4</accession>
<name>A0A419WWV4_9BACT</name>
<dbReference type="RefSeq" id="WP_120240717.1">
    <property type="nucleotide sequence ID" value="NZ_RAPQ01000010.1"/>
</dbReference>
<proteinExistence type="predicted"/>